<comment type="caution">
    <text evidence="2">The sequence shown here is derived from an EMBL/GenBank/DDBJ whole genome shotgun (WGS) entry which is preliminary data.</text>
</comment>
<gene>
    <name evidence="2" type="ORF">Val02_12480</name>
</gene>
<evidence type="ECO:0000313" key="2">
    <source>
        <dbReference type="EMBL" id="GIJ44362.1"/>
    </source>
</evidence>
<feature type="domain" description="Phage shock protein PspC N-terminal" evidence="1">
    <location>
        <begin position="13"/>
        <end position="68"/>
    </location>
</feature>
<sequence>MKPIHDEFRRLGLTRPAEGGVLGGVFAGLGRRVGLDPWPARIAGTALLWVLPGSQVLLYPALWVLMPSDAPEHAPTTPVEDPAVKAA</sequence>
<evidence type="ECO:0000259" key="1">
    <source>
        <dbReference type="Pfam" id="PF04024"/>
    </source>
</evidence>
<organism evidence="2 3">
    <name type="scientific">Virgisporangium aliadipatigenens</name>
    <dbReference type="NCBI Taxonomy" id="741659"/>
    <lineage>
        <taxon>Bacteria</taxon>
        <taxon>Bacillati</taxon>
        <taxon>Actinomycetota</taxon>
        <taxon>Actinomycetes</taxon>
        <taxon>Micromonosporales</taxon>
        <taxon>Micromonosporaceae</taxon>
        <taxon>Virgisporangium</taxon>
    </lineage>
</organism>
<accession>A0A8J3YHH6</accession>
<protein>
    <recommendedName>
        <fullName evidence="1">Phage shock protein PspC N-terminal domain-containing protein</fullName>
    </recommendedName>
</protein>
<keyword evidence="3" id="KW-1185">Reference proteome</keyword>
<dbReference type="RefSeq" id="WP_203897910.1">
    <property type="nucleotide sequence ID" value="NZ_BOPF01000003.1"/>
</dbReference>
<dbReference type="Proteomes" id="UP000619260">
    <property type="component" value="Unassembled WGS sequence"/>
</dbReference>
<reference evidence="2" key="1">
    <citation type="submission" date="2021-01" db="EMBL/GenBank/DDBJ databases">
        <title>Whole genome shotgun sequence of Virgisporangium aliadipatigenens NBRC 105644.</title>
        <authorList>
            <person name="Komaki H."/>
            <person name="Tamura T."/>
        </authorList>
    </citation>
    <scope>NUCLEOTIDE SEQUENCE</scope>
    <source>
        <strain evidence="2">NBRC 105644</strain>
    </source>
</reference>
<name>A0A8J3YHH6_9ACTN</name>
<evidence type="ECO:0000313" key="3">
    <source>
        <dbReference type="Proteomes" id="UP000619260"/>
    </source>
</evidence>
<dbReference type="AlphaFoldDB" id="A0A8J3YHH6"/>
<dbReference type="EMBL" id="BOPF01000003">
    <property type="protein sequence ID" value="GIJ44362.1"/>
    <property type="molecule type" value="Genomic_DNA"/>
</dbReference>
<proteinExistence type="predicted"/>
<dbReference type="InterPro" id="IPR007168">
    <property type="entry name" value="Phageshock_PspC_N"/>
</dbReference>
<dbReference type="Pfam" id="PF04024">
    <property type="entry name" value="PspC"/>
    <property type="match status" value="1"/>
</dbReference>